<reference evidence="5 6" key="1">
    <citation type="journal article" date="2020" name="IScience">
        <title>Genome Sequencing of the Endangered Kingdonia uniflora (Circaeasteraceae, Ranunculales) Reveals Potential Mechanisms of Evolutionary Specialization.</title>
        <authorList>
            <person name="Sun Y."/>
            <person name="Deng T."/>
            <person name="Zhang A."/>
            <person name="Moore M.J."/>
            <person name="Landis J.B."/>
            <person name="Lin N."/>
            <person name="Zhang H."/>
            <person name="Zhang X."/>
            <person name="Huang J."/>
            <person name="Zhang X."/>
            <person name="Sun H."/>
            <person name="Wang H."/>
        </authorList>
    </citation>
    <scope>NUCLEOTIDE SEQUENCE [LARGE SCALE GENOMIC DNA]</scope>
    <source>
        <strain evidence="5">TB1705</strain>
        <tissue evidence="5">Leaf</tissue>
    </source>
</reference>
<feature type="region of interest" description="Disordered" evidence="3">
    <location>
        <begin position="1"/>
        <end position="40"/>
    </location>
</feature>
<keyword evidence="6" id="KW-1185">Reference proteome</keyword>
<name>A0A7J7M2L3_9MAGN</name>
<keyword evidence="4" id="KW-1133">Transmembrane helix</keyword>
<gene>
    <name evidence="5" type="ORF">GIB67_038886</name>
</gene>
<feature type="transmembrane region" description="Helical" evidence="4">
    <location>
        <begin position="86"/>
        <end position="109"/>
    </location>
</feature>
<dbReference type="EMBL" id="JACGCM010001804">
    <property type="protein sequence ID" value="KAF6149103.1"/>
    <property type="molecule type" value="Genomic_DNA"/>
</dbReference>
<evidence type="ECO:0008006" key="7">
    <source>
        <dbReference type="Google" id="ProtNLM"/>
    </source>
</evidence>
<dbReference type="PANTHER" id="PTHR31234:SF68">
    <property type="entry name" value="EXPRESSED PROTEIN"/>
    <property type="match status" value="1"/>
</dbReference>
<protein>
    <recommendedName>
        <fullName evidence="7">Late embryogenesis abundant protein LEA-2 subgroup domain-containing protein</fullName>
    </recommendedName>
</protein>
<keyword evidence="2 4" id="KW-0472">Membrane</keyword>
<organism evidence="5 6">
    <name type="scientific">Kingdonia uniflora</name>
    <dbReference type="NCBI Taxonomy" id="39325"/>
    <lineage>
        <taxon>Eukaryota</taxon>
        <taxon>Viridiplantae</taxon>
        <taxon>Streptophyta</taxon>
        <taxon>Embryophyta</taxon>
        <taxon>Tracheophyta</taxon>
        <taxon>Spermatophyta</taxon>
        <taxon>Magnoliopsida</taxon>
        <taxon>Ranunculales</taxon>
        <taxon>Circaeasteraceae</taxon>
        <taxon>Kingdonia</taxon>
    </lineage>
</organism>
<dbReference type="InterPro" id="IPR044839">
    <property type="entry name" value="NDR1-like"/>
</dbReference>
<evidence type="ECO:0000313" key="6">
    <source>
        <dbReference type="Proteomes" id="UP000541444"/>
    </source>
</evidence>
<dbReference type="Proteomes" id="UP000541444">
    <property type="component" value="Unassembled WGS sequence"/>
</dbReference>
<evidence type="ECO:0000256" key="2">
    <source>
        <dbReference type="ARBA" id="ARBA00023136"/>
    </source>
</evidence>
<evidence type="ECO:0000256" key="1">
    <source>
        <dbReference type="ARBA" id="ARBA00004370"/>
    </source>
</evidence>
<evidence type="ECO:0000313" key="5">
    <source>
        <dbReference type="EMBL" id="KAF6149103.1"/>
    </source>
</evidence>
<dbReference type="GO" id="GO:0005886">
    <property type="term" value="C:plasma membrane"/>
    <property type="evidence" value="ECO:0007669"/>
    <property type="project" value="TreeGrafter"/>
</dbReference>
<sequence>MEERVPPLPPSGDVSESDDPPAPRSESDDPRALCSESDNSTALGSGTYLVQVPKDQIYRVPPPENALIAERYRKPVTEKSTCRRSLVWIFIAIVVIALIIGISLSVFYLTLNPKNPTFIIESVYVKKPKFHHQNPRYEIKFNSKNPNEGTAIIYQKGGSAILSFKKIEIASGSPPNFYQGNKGSKDFMLTLDGVTNVVLPHEVQIPLEVKRSMKGPSSKGSIALILSMNMPVRIKAGFGLLQTWTMNMDVSCSLRISTLAKGTKVTSQRCIAKI</sequence>
<comment type="caution">
    <text evidence="5">The sequence shown here is derived from an EMBL/GenBank/DDBJ whole genome shotgun (WGS) entry which is preliminary data.</text>
</comment>
<keyword evidence="4" id="KW-0812">Transmembrane</keyword>
<dbReference type="OrthoDB" id="996955at2759"/>
<dbReference type="PANTHER" id="PTHR31234">
    <property type="entry name" value="LATE EMBRYOGENESIS ABUNDANT (LEA) HYDROXYPROLINE-RICH GLYCOPROTEIN FAMILY"/>
    <property type="match status" value="1"/>
</dbReference>
<comment type="subcellular location">
    <subcellularLocation>
        <location evidence="1">Membrane</location>
    </subcellularLocation>
</comment>
<proteinExistence type="predicted"/>
<evidence type="ECO:0000256" key="3">
    <source>
        <dbReference type="SAM" id="MobiDB-lite"/>
    </source>
</evidence>
<evidence type="ECO:0000256" key="4">
    <source>
        <dbReference type="SAM" id="Phobius"/>
    </source>
</evidence>
<feature type="compositionally biased region" description="Pro residues" evidence="3">
    <location>
        <begin position="1"/>
        <end position="10"/>
    </location>
</feature>
<dbReference type="AlphaFoldDB" id="A0A7J7M2L3"/>
<accession>A0A7J7M2L3</accession>
<dbReference type="GO" id="GO:0098542">
    <property type="term" value="P:defense response to other organism"/>
    <property type="evidence" value="ECO:0007669"/>
    <property type="project" value="InterPro"/>
</dbReference>